<protein>
    <submittedName>
        <fullName evidence="2">D-threo-aldose 1-dehydrogenase</fullName>
        <ecNumber evidence="2">1.1.1.122</ecNumber>
    </submittedName>
</protein>
<dbReference type="Pfam" id="PF00248">
    <property type="entry name" value="Aldo_ket_red"/>
    <property type="match status" value="1"/>
</dbReference>
<keyword evidence="3" id="KW-1185">Reference proteome</keyword>
<dbReference type="InterPro" id="IPR036812">
    <property type="entry name" value="NAD(P)_OxRdtase_dom_sf"/>
</dbReference>
<feature type="domain" description="NADP-dependent oxidoreductase" evidence="1">
    <location>
        <begin position="21"/>
        <end position="321"/>
    </location>
</feature>
<evidence type="ECO:0000259" key="1">
    <source>
        <dbReference type="Pfam" id="PF00248"/>
    </source>
</evidence>
<reference evidence="2 3" key="1">
    <citation type="submission" date="2023-07" db="EMBL/GenBank/DDBJ databases">
        <title>Genomic Encyclopedia of Type Strains, Phase IV (KMG-IV): sequencing the most valuable type-strain genomes for metagenomic binning, comparative biology and taxonomic classification.</title>
        <authorList>
            <person name="Goeker M."/>
        </authorList>
    </citation>
    <scope>NUCLEOTIDE SEQUENCE [LARGE SCALE GENOMIC DNA]</scope>
    <source>
        <strain evidence="2 3">DSM 5896</strain>
    </source>
</reference>
<dbReference type="GO" id="GO:0047834">
    <property type="term" value="F:D-threo-aldose 1-dehydrogenase activity"/>
    <property type="evidence" value="ECO:0007669"/>
    <property type="project" value="UniProtKB-EC"/>
</dbReference>
<name>A0ABU0FBQ6_9HYPH</name>
<dbReference type="SUPFAM" id="SSF51430">
    <property type="entry name" value="NAD(P)-linked oxidoreductase"/>
    <property type="match status" value="1"/>
</dbReference>
<dbReference type="PANTHER" id="PTHR42686">
    <property type="entry name" value="GH17980P-RELATED"/>
    <property type="match status" value="1"/>
</dbReference>
<evidence type="ECO:0000313" key="3">
    <source>
        <dbReference type="Proteomes" id="UP001237448"/>
    </source>
</evidence>
<evidence type="ECO:0000313" key="2">
    <source>
        <dbReference type="EMBL" id="MDQ0392053.1"/>
    </source>
</evidence>
<dbReference type="InterPro" id="IPR020471">
    <property type="entry name" value="AKR"/>
</dbReference>
<dbReference type="RefSeq" id="WP_307425336.1">
    <property type="nucleotide sequence ID" value="NZ_JAUSVK010000001.1"/>
</dbReference>
<keyword evidence="2" id="KW-0560">Oxidoreductase</keyword>
<dbReference type="Proteomes" id="UP001237448">
    <property type="component" value="Unassembled WGS sequence"/>
</dbReference>
<dbReference type="Gene3D" id="3.20.20.100">
    <property type="entry name" value="NADP-dependent oxidoreductase domain"/>
    <property type="match status" value="1"/>
</dbReference>
<comment type="caution">
    <text evidence="2">The sequence shown here is derived from an EMBL/GenBank/DDBJ whole genome shotgun (WGS) entry which is preliminary data.</text>
</comment>
<sequence>MPVNLSDYRQLGSSRLKLPVLGFGSAHLGGMYNRVGGDVAHATLEAAWNGGVRYYDSAPYYGLGLSEHRVGSFLIDKPRDEFLVTTKVGRVLHRPADPRHFDRTPWGGGLNFEIEFNYSYDGFMRAYEQSLMRLALDTVDALLIHDLDAHSHGDKFAGRLKDLTDSGMKALEELKRSGDIKAIGMGINVEESLDNIAPLVDLDFVLVAMPYTLLDQGVLHTGLRRCVDRGIGVVIGAPFASGILATGPGPTARYRYGIAPEEIQDKTRRIEAVCRAHGVSLQAAALQFPLAHPAVASIIPGSARPQEVANNIASLQVPIPVALWADLRTEGLIDKDAPVPA</sequence>
<dbReference type="PANTHER" id="PTHR42686:SF1">
    <property type="entry name" value="GH17980P-RELATED"/>
    <property type="match status" value="1"/>
</dbReference>
<gene>
    <name evidence="2" type="ORF">J3R73_001845</name>
</gene>
<dbReference type="EC" id="1.1.1.122" evidence="2"/>
<proteinExistence type="predicted"/>
<organism evidence="2 3">
    <name type="scientific">Labrys monachus</name>
    <dbReference type="NCBI Taxonomy" id="217067"/>
    <lineage>
        <taxon>Bacteria</taxon>
        <taxon>Pseudomonadati</taxon>
        <taxon>Pseudomonadota</taxon>
        <taxon>Alphaproteobacteria</taxon>
        <taxon>Hyphomicrobiales</taxon>
        <taxon>Xanthobacteraceae</taxon>
        <taxon>Labrys</taxon>
    </lineage>
</organism>
<dbReference type="EMBL" id="JAUSVK010000001">
    <property type="protein sequence ID" value="MDQ0392053.1"/>
    <property type="molecule type" value="Genomic_DNA"/>
</dbReference>
<dbReference type="InterPro" id="IPR023210">
    <property type="entry name" value="NADP_OxRdtase_dom"/>
</dbReference>
<accession>A0ABU0FBQ6</accession>